<dbReference type="InterPro" id="IPR001763">
    <property type="entry name" value="Rhodanese-like_dom"/>
</dbReference>
<reference evidence="3 4" key="1">
    <citation type="submission" date="2019-03" db="EMBL/GenBank/DDBJ databases">
        <title>Genomic Encyclopedia of Archaeal and Bacterial Type Strains, Phase II (KMG-II): from individual species to whole genera.</title>
        <authorList>
            <person name="Goeker M."/>
        </authorList>
    </citation>
    <scope>NUCLEOTIDE SEQUENCE [LARGE SCALE GENOMIC DNA]</scope>
    <source>
        <strain evidence="3 4">DSM 24323</strain>
    </source>
</reference>
<feature type="compositionally biased region" description="Basic and acidic residues" evidence="1">
    <location>
        <begin position="265"/>
        <end position="278"/>
    </location>
</feature>
<dbReference type="NCBIfam" id="NF003703">
    <property type="entry name" value="PRK05320.1"/>
    <property type="match status" value="1"/>
</dbReference>
<proteinExistence type="predicted"/>
<comment type="caution">
    <text evidence="3">The sequence shown here is derived from an EMBL/GenBank/DDBJ whole genome shotgun (WGS) entry which is preliminary data.</text>
</comment>
<dbReference type="InterPro" id="IPR036873">
    <property type="entry name" value="Rhodanese-like_dom_sf"/>
</dbReference>
<dbReference type="Proteomes" id="UP000295371">
    <property type="component" value="Unassembled WGS sequence"/>
</dbReference>
<dbReference type="Gene3D" id="3.40.250.10">
    <property type="entry name" value="Rhodanese-like domain"/>
    <property type="match status" value="1"/>
</dbReference>
<dbReference type="InterPro" id="IPR020936">
    <property type="entry name" value="TrhO"/>
</dbReference>
<evidence type="ECO:0000313" key="4">
    <source>
        <dbReference type="Proteomes" id="UP000295371"/>
    </source>
</evidence>
<dbReference type="PROSITE" id="PS50206">
    <property type="entry name" value="RHODANESE_3"/>
    <property type="match status" value="1"/>
</dbReference>
<dbReference type="PANTHER" id="PTHR43268">
    <property type="entry name" value="THIOSULFATE SULFURTRANSFERASE/RHODANESE-LIKE DOMAIN-CONTAINING PROTEIN 2"/>
    <property type="match status" value="1"/>
</dbReference>
<protein>
    <submittedName>
        <fullName evidence="3">UPF0176 protein</fullName>
    </submittedName>
</protein>
<evidence type="ECO:0000259" key="2">
    <source>
        <dbReference type="PROSITE" id="PS50206"/>
    </source>
</evidence>
<evidence type="ECO:0000256" key="1">
    <source>
        <dbReference type="SAM" id="MobiDB-lite"/>
    </source>
</evidence>
<dbReference type="SMART" id="SM00450">
    <property type="entry name" value="RHOD"/>
    <property type="match status" value="1"/>
</dbReference>
<accession>A0A4R7J8A5</accession>
<dbReference type="Gene3D" id="3.30.70.100">
    <property type="match status" value="1"/>
</dbReference>
<dbReference type="AlphaFoldDB" id="A0A4R7J8A5"/>
<dbReference type="Pfam" id="PF17773">
    <property type="entry name" value="UPF0176_N"/>
    <property type="match status" value="1"/>
</dbReference>
<sequence length="293" mass="32492">MEAWADAGPASDGDESPGPAFRLCAVSDVLNISAYLFTPLDDLERLRSVLLERAVRAQLKGTIILAGEGINLFLAGEPGAVRGYVDDLRTDPRFAALTPKESWNEAQPFGRMLVKIKNEIIRMNHPTIRPAEGRAPAVAPQTLRRWLDQGHDDDGREVVLLDTRNDFEVDHGSFDNAVDWRIEKFTQFPQALQAHRGDLADKTVVSFCTGGIRCEKAAIHLRDQGIDAHQLEGGILGYFEHVGGAHWNGECFVFDERVALAPDLSPREVVEEKPEPAGRPRRRGIRRAESPTD</sequence>
<dbReference type="Pfam" id="PF00581">
    <property type="entry name" value="Rhodanese"/>
    <property type="match status" value="1"/>
</dbReference>
<evidence type="ECO:0000313" key="3">
    <source>
        <dbReference type="EMBL" id="TDT33722.1"/>
    </source>
</evidence>
<organism evidence="3 4">
    <name type="scientific">Naumannella halotolerans</name>
    <dbReference type="NCBI Taxonomy" id="993414"/>
    <lineage>
        <taxon>Bacteria</taxon>
        <taxon>Bacillati</taxon>
        <taxon>Actinomycetota</taxon>
        <taxon>Actinomycetes</taxon>
        <taxon>Propionibacteriales</taxon>
        <taxon>Propionibacteriaceae</taxon>
        <taxon>Naumannella</taxon>
    </lineage>
</organism>
<name>A0A4R7J8A5_9ACTN</name>
<dbReference type="EMBL" id="SOAW01000001">
    <property type="protein sequence ID" value="TDT33722.1"/>
    <property type="molecule type" value="Genomic_DNA"/>
</dbReference>
<dbReference type="SUPFAM" id="SSF52821">
    <property type="entry name" value="Rhodanese/Cell cycle control phosphatase"/>
    <property type="match status" value="1"/>
</dbReference>
<feature type="region of interest" description="Disordered" evidence="1">
    <location>
        <begin position="265"/>
        <end position="293"/>
    </location>
</feature>
<dbReference type="InterPro" id="IPR040503">
    <property type="entry name" value="TRHO_N"/>
</dbReference>
<feature type="domain" description="Rhodanese" evidence="2">
    <location>
        <begin position="154"/>
        <end position="247"/>
    </location>
</feature>
<dbReference type="PANTHER" id="PTHR43268:SF3">
    <property type="entry name" value="RHODANESE-LIKE DOMAIN-CONTAINING PROTEIN 7-RELATED"/>
    <property type="match status" value="1"/>
</dbReference>
<keyword evidence="4" id="KW-1185">Reference proteome</keyword>
<gene>
    <name evidence="3" type="ORF">CLV29_1349</name>
</gene>